<evidence type="ECO:0000313" key="11">
    <source>
        <dbReference type="Proteomes" id="UP000322294"/>
    </source>
</evidence>
<keyword evidence="7 9" id="KW-1133">Transmembrane helix</keyword>
<evidence type="ECO:0000256" key="5">
    <source>
        <dbReference type="ARBA" id="ARBA00022692"/>
    </source>
</evidence>
<dbReference type="PANTHER" id="PTHR30588">
    <property type="entry name" value="BRANCHED-CHAIN AMINO ACID TRANSPORT SYSTEM 2 CARRIER PROTEIN"/>
    <property type="match status" value="1"/>
</dbReference>
<proteinExistence type="inferred from homology"/>
<keyword evidence="5 9" id="KW-0812">Transmembrane</keyword>
<feature type="transmembrane region" description="Helical" evidence="9">
    <location>
        <begin position="7"/>
        <end position="27"/>
    </location>
</feature>
<keyword evidence="6 9" id="KW-0029">Amino-acid transport</keyword>
<dbReference type="InterPro" id="IPR004685">
    <property type="entry name" value="Brnchd-chn_aa_trnsp_Livcs"/>
</dbReference>
<comment type="caution">
    <text evidence="10">The sequence shown here is derived from an EMBL/GenBank/DDBJ whole genome shotgun (WGS) entry which is preliminary data.</text>
</comment>
<dbReference type="AlphaFoldDB" id="A0A5S5AC44"/>
<comment type="caution">
    <text evidence="9">Lacks conserved residue(s) required for the propagation of feature annotation.</text>
</comment>
<dbReference type="GO" id="GO:0015818">
    <property type="term" value="P:isoleucine transport"/>
    <property type="evidence" value="ECO:0007669"/>
    <property type="project" value="TreeGrafter"/>
</dbReference>
<dbReference type="GO" id="GO:0005886">
    <property type="term" value="C:plasma membrane"/>
    <property type="evidence" value="ECO:0007669"/>
    <property type="project" value="UniProtKB-SubCell"/>
</dbReference>
<keyword evidence="11" id="KW-1185">Reference proteome</keyword>
<sequence>MNKKLNDVVVIGFALFAMFFGAGNLIFPPYIGYQLSSKWFLGILGFILTGIGLPLLGIIAMAQNEGNFENFAGKVGKPFAKGLYFFIVLCIGPLLAIPRTGATTYEMGIAPIMPDFNILLASLIFFAINIYFLNCNIKCDTFFGNPNELGFSIMKAEVRKLVALFPGKRVLLVAGSPGFFWAEYYTNSAPVRFVKKIIP</sequence>
<protein>
    <recommendedName>
        <fullName evidence="9">Branched-chain amino acid transport system carrier protein</fullName>
    </recommendedName>
</protein>
<dbReference type="GO" id="GO:0015190">
    <property type="term" value="F:L-leucine transmembrane transporter activity"/>
    <property type="evidence" value="ECO:0007669"/>
    <property type="project" value="TreeGrafter"/>
</dbReference>
<dbReference type="PANTHER" id="PTHR30588:SF0">
    <property type="entry name" value="BRANCHED-CHAIN AMINO ACID PERMEASE BRNQ"/>
    <property type="match status" value="1"/>
</dbReference>
<dbReference type="EMBL" id="VNHO01000052">
    <property type="protein sequence ID" value="TYP47015.1"/>
    <property type="molecule type" value="Genomic_DNA"/>
</dbReference>
<dbReference type="Proteomes" id="UP000322294">
    <property type="component" value="Unassembled WGS sequence"/>
</dbReference>
<evidence type="ECO:0000313" key="10">
    <source>
        <dbReference type="EMBL" id="TYP47015.1"/>
    </source>
</evidence>
<feature type="transmembrane region" description="Helical" evidence="9">
    <location>
        <begin position="39"/>
        <end position="62"/>
    </location>
</feature>
<reference evidence="10 11" key="1">
    <citation type="submission" date="2019-07" db="EMBL/GenBank/DDBJ databases">
        <title>Genomic Encyclopedia of Type Strains, Phase I: the one thousand microbial genomes (KMG-I) project.</title>
        <authorList>
            <person name="Kyrpides N."/>
        </authorList>
    </citation>
    <scope>NUCLEOTIDE SEQUENCE [LARGE SCALE GENOMIC DNA]</scope>
    <source>
        <strain evidence="10 11">DSM 16647</strain>
    </source>
</reference>
<evidence type="ECO:0000256" key="9">
    <source>
        <dbReference type="RuleBase" id="RU362122"/>
    </source>
</evidence>
<evidence type="ECO:0000256" key="8">
    <source>
        <dbReference type="ARBA" id="ARBA00023136"/>
    </source>
</evidence>
<organism evidence="10 11">
    <name type="scientific">Thermosediminibacter litoriperuensis</name>
    <dbReference type="NCBI Taxonomy" id="291989"/>
    <lineage>
        <taxon>Bacteria</taxon>
        <taxon>Bacillati</taxon>
        <taxon>Bacillota</taxon>
        <taxon>Clostridia</taxon>
        <taxon>Thermosediminibacterales</taxon>
        <taxon>Thermosediminibacteraceae</taxon>
        <taxon>Thermosediminibacter</taxon>
    </lineage>
</organism>
<evidence type="ECO:0000256" key="7">
    <source>
        <dbReference type="ARBA" id="ARBA00022989"/>
    </source>
</evidence>
<comment type="function">
    <text evidence="9">Component of the transport system for branched-chain amino acids.</text>
</comment>
<evidence type="ECO:0000256" key="4">
    <source>
        <dbReference type="ARBA" id="ARBA00022475"/>
    </source>
</evidence>
<keyword evidence="3 9" id="KW-0813">Transport</keyword>
<dbReference type="GO" id="GO:0015188">
    <property type="term" value="F:L-isoleucine transmembrane transporter activity"/>
    <property type="evidence" value="ECO:0007669"/>
    <property type="project" value="TreeGrafter"/>
</dbReference>
<gene>
    <name evidence="10" type="ORF">LZ11_02474</name>
</gene>
<evidence type="ECO:0000256" key="2">
    <source>
        <dbReference type="ARBA" id="ARBA00008540"/>
    </source>
</evidence>
<dbReference type="GO" id="GO:0005304">
    <property type="term" value="F:L-valine transmembrane transporter activity"/>
    <property type="evidence" value="ECO:0007669"/>
    <property type="project" value="TreeGrafter"/>
</dbReference>
<evidence type="ECO:0000256" key="3">
    <source>
        <dbReference type="ARBA" id="ARBA00022448"/>
    </source>
</evidence>
<evidence type="ECO:0000256" key="1">
    <source>
        <dbReference type="ARBA" id="ARBA00004651"/>
    </source>
</evidence>
<feature type="transmembrane region" description="Helical" evidence="9">
    <location>
        <begin position="83"/>
        <end position="101"/>
    </location>
</feature>
<dbReference type="GO" id="GO:0015820">
    <property type="term" value="P:L-leucine transport"/>
    <property type="evidence" value="ECO:0007669"/>
    <property type="project" value="TreeGrafter"/>
</dbReference>
<feature type="transmembrane region" description="Helical" evidence="9">
    <location>
        <begin position="116"/>
        <end position="133"/>
    </location>
</feature>
<comment type="similarity">
    <text evidence="2 9">Belongs to the branched chain amino acid transporter family.</text>
</comment>
<name>A0A5S5AC44_9FIRM</name>
<evidence type="ECO:0000256" key="6">
    <source>
        <dbReference type="ARBA" id="ARBA00022970"/>
    </source>
</evidence>
<keyword evidence="4" id="KW-1003">Cell membrane</keyword>
<comment type="subcellular location">
    <subcellularLocation>
        <location evidence="1 9">Cell membrane</location>
        <topology evidence="1 9">Multi-pass membrane protein</topology>
    </subcellularLocation>
</comment>
<dbReference type="Pfam" id="PF05525">
    <property type="entry name" value="Branch_AA_trans"/>
    <property type="match status" value="1"/>
</dbReference>
<accession>A0A5S5AC44</accession>
<keyword evidence="8 9" id="KW-0472">Membrane</keyword>